<feature type="compositionally biased region" description="Polar residues" evidence="1">
    <location>
        <begin position="865"/>
        <end position="875"/>
    </location>
</feature>
<dbReference type="Pfam" id="PF07093">
    <property type="entry name" value="SGT1"/>
    <property type="match status" value="1"/>
</dbReference>
<organism evidence="2 3">
    <name type="scientific">Wallemia hederae</name>
    <dbReference type="NCBI Taxonomy" id="1540922"/>
    <lineage>
        <taxon>Eukaryota</taxon>
        <taxon>Fungi</taxon>
        <taxon>Dikarya</taxon>
        <taxon>Basidiomycota</taxon>
        <taxon>Wallemiomycotina</taxon>
        <taxon>Wallemiomycetes</taxon>
        <taxon>Wallemiales</taxon>
        <taxon>Wallemiaceae</taxon>
        <taxon>Wallemia</taxon>
    </lineage>
</organism>
<evidence type="ECO:0000256" key="1">
    <source>
        <dbReference type="SAM" id="MobiDB-lite"/>
    </source>
</evidence>
<evidence type="ECO:0000313" key="2">
    <source>
        <dbReference type="EMBL" id="TIA88517.1"/>
    </source>
</evidence>
<sequence length="887" mass="98758">MDGQSTLYYALHPSDALRSRESLAAVTSLILSTVEQLLDKHGFVWHKDSFELRMAEGDTANDIFLEGRIRVGESIEDEWVAVWLLRELSKTYDFVVEVHDTDGQFLLIEAAHELPQWVTPARAQNRLWIKSGRLHLVPIDYKSPGAPRKRRVFDVDDAFDDLKVDDDNDAWIDHLKAIQVVRDERIDTLASPSLENAAFARINVYPAALASHQHTFVAYLPPPLAAVCAHTSTPSRHRHTATSLTQKAIEAFACRDAAGTRAAQKMSRFTPSDTTPISITVTRTAYAQMQGQRFYPPRAFHPDSWPSAGRERERRDKGMRVACGFEILYDESKHAVGRDGVRRDVVGADKDKDKDTTINTSIDDDAALKEYIDKLTTVGFFRGEVHGSVLYQELRDKATRTWLTMRENQDSDERFSFAVSVERLLSETGITNPLTTQDDDEKWMEIDAADFDDYLSKRMHDATAAGAPDATMQASADTLGQFGDKLNAFMEGEGGMNEARFGGEEFSDEGEGDDSSDEEEGEHALNDSDKQRLMDDLVPSLGQDEWGASTQSQTHQEKQQENAATTRLSAKHEAELMDKVKEYVEDPATKQQREEDARLRRPHFEKEEYDGYSSEEEEGDEETRDTERLKSGIKELGDDEMEDDVENLPQVVGDVDIDMANEEEDFLTFSREALGIDDALWNKIISERKERGAFVPTAGGGADQGAKKKAEKGADSDEDDLPAPAAATTSNTTSATASNTAHTSPPPKKAAKIEEVPDEEADAQHARPPRNDKLNSFEAVMEAMDSELAKGRGDGQSAAPPTEEQDEEEQLRAMDEELKSILARVDPNNETLDDSDADLDNDDGDLEQGDYSTMRNFLESFKAQSGLSGPVSNLAASFGERLPRDHQ</sequence>
<dbReference type="PANTHER" id="PTHR13060">
    <property type="entry name" value="SGT1 PROTEIN HSGT1 SUPPRESSOR OF GCR2"/>
    <property type="match status" value="1"/>
</dbReference>
<feature type="compositionally biased region" description="Basic and acidic residues" evidence="1">
    <location>
        <begin position="522"/>
        <end position="535"/>
    </location>
</feature>
<feature type="compositionally biased region" description="Basic and acidic residues" evidence="1">
    <location>
        <begin position="810"/>
        <end position="819"/>
    </location>
</feature>
<dbReference type="AlphaFoldDB" id="A0A4T0FJ47"/>
<feature type="compositionally biased region" description="Acidic residues" evidence="1">
    <location>
        <begin position="831"/>
        <end position="848"/>
    </location>
</feature>
<feature type="compositionally biased region" description="Basic and acidic residues" evidence="1">
    <location>
        <begin position="625"/>
        <end position="636"/>
    </location>
</feature>
<feature type="region of interest" description="Disordered" evidence="1">
    <location>
        <begin position="494"/>
        <end position="644"/>
    </location>
</feature>
<feature type="compositionally biased region" description="Low complexity" evidence="1">
    <location>
        <begin position="722"/>
        <end position="743"/>
    </location>
</feature>
<protein>
    <recommendedName>
        <fullName evidence="4">SGT1-domain-containing protein</fullName>
    </recommendedName>
</protein>
<feature type="region of interest" description="Disordered" evidence="1">
    <location>
        <begin position="865"/>
        <end position="887"/>
    </location>
</feature>
<feature type="compositionally biased region" description="Basic and acidic residues" evidence="1">
    <location>
        <begin position="705"/>
        <end position="715"/>
    </location>
</feature>
<keyword evidence="3" id="KW-1185">Reference proteome</keyword>
<feature type="compositionally biased region" description="Basic and acidic residues" evidence="1">
    <location>
        <begin position="762"/>
        <end position="775"/>
    </location>
</feature>
<dbReference type="InterPro" id="IPR010770">
    <property type="entry name" value="Ecd"/>
</dbReference>
<reference evidence="2 3" key="1">
    <citation type="submission" date="2019-03" db="EMBL/GenBank/DDBJ databases">
        <title>Sequencing 23 genomes of Wallemia ichthyophaga.</title>
        <authorList>
            <person name="Gostincar C."/>
        </authorList>
    </citation>
    <scope>NUCLEOTIDE SEQUENCE [LARGE SCALE GENOMIC DNA]</scope>
    <source>
        <strain evidence="2 3">EXF-5753</strain>
    </source>
</reference>
<evidence type="ECO:0000313" key="3">
    <source>
        <dbReference type="Proteomes" id="UP000310189"/>
    </source>
</evidence>
<proteinExistence type="predicted"/>
<feature type="compositionally biased region" description="Acidic residues" evidence="1">
    <location>
        <begin position="505"/>
        <end position="521"/>
    </location>
</feature>
<comment type="caution">
    <text evidence="2">The sequence shown here is derived from an EMBL/GenBank/DDBJ whole genome shotgun (WGS) entry which is preliminary data.</text>
</comment>
<gene>
    <name evidence="2" type="ORF">E3P99_02542</name>
</gene>
<evidence type="ECO:0008006" key="4">
    <source>
        <dbReference type="Google" id="ProtNLM"/>
    </source>
</evidence>
<dbReference type="Proteomes" id="UP000310189">
    <property type="component" value="Unassembled WGS sequence"/>
</dbReference>
<feature type="compositionally biased region" description="Basic and acidic residues" evidence="1">
    <location>
        <begin position="570"/>
        <end position="606"/>
    </location>
</feature>
<feature type="compositionally biased region" description="Acidic residues" evidence="1">
    <location>
        <begin position="607"/>
        <end position="624"/>
    </location>
</feature>
<name>A0A4T0FJ47_9BASI</name>
<dbReference type="EMBL" id="SPNW01000037">
    <property type="protein sequence ID" value="TIA88517.1"/>
    <property type="molecule type" value="Genomic_DNA"/>
</dbReference>
<accession>A0A4T0FJ47</accession>
<dbReference type="GO" id="GO:0005634">
    <property type="term" value="C:nucleus"/>
    <property type="evidence" value="ECO:0007669"/>
    <property type="project" value="TreeGrafter"/>
</dbReference>
<dbReference type="PANTHER" id="PTHR13060:SF0">
    <property type="entry name" value="PROTEIN ECDYSONELESS HOMOLOG"/>
    <property type="match status" value="1"/>
</dbReference>
<dbReference type="OrthoDB" id="27237at2759"/>
<feature type="region of interest" description="Disordered" evidence="1">
    <location>
        <begin position="688"/>
        <end position="850"/>
    </location>
</feature>